<name>A0A8B8BCF1_CRAVI</name>
<evidence type="ECO:0000313" key="10">
    <source>
        <dbReference type="RefSeq" id="XP_022300868.1"/>
    </source>
</evidence>
<keyword evidence="7" id="KW-1133">Transmembrane helix</keyword>
<dbReference type="SMART" id="SM00181">
    <property type="entry name" value="EGF"/>
    <property type="match status" value="5"/>
</dbReference>
<feature type="transmembrane region" description="Helical" evidence="7">
    <location>
        <begin position="7"/>
        <end position="28"/>
    </location>
</feature>
<dbReference type="OrthoDB" id="18487at2759"/>
<reference evidence="10" key="2">
    <citation type="submission" date="2025-08" db="UniProtKB">
        <authorList>
            <consortium name="RefSeq"/>
        </authorList>
    </citation>
    <scope>IDENTIFICATION</scope>
    <source>
        <tissue evidence="10">Whole sample</tissue>
    </source>
</reference>
<protein>
    <submittedName>
        <fullName evidence="10">Multiple epidermal growth factor-like domains protein 10</fullName>
    </submittedName>
</protein>
<gene>
    <name evidence="10" type="primary">LOC111109066</name>
</gene>
<dbReference type="PANTHER" id="PTHR24043:SF8">
    <property type="entry name" value="EGF-LIKE DOMAIN-CONTAINING PROTEIN"/>
    <property type="match status" value="1"/>
</dbReference>
<evidence type="ECO:0000256" key="1">
    <source>
        <dbReference type="ARBA" id="ARBA00022536"/>
    </source>
</evidence>
<dbReference type="SMART" id="SM00180">
    <property type="entry name" value="EGF_Lam"/>
    <property type="match status" value="4"/>
</dbReference>
<keyword evidence="3" id="KW-0677">Repeat</keyword>
<dbReference type="InterPro" id="IPR000742">
    <property type="entry name" value="EGF"/>
</dbReference>
<feature type="transmembrane region" description="Helical" evidence="7">
    <location>
        <begin position="438"/>
        <end position="462"/>
    </location>
</feature>
<keyword evidence="9" id="KW-1185">Reference proteome</keyword>
<feature type="region of interest" description="Disordered" evidence="6">
    <location>
        <begin position="549"/>
        <end position="576"/>
    </location>
</feature>
<dbReference type="AlphaFoldDB" id="A0A8B8BCF1"/>
<dbReference type="InterPro" id="IPR042635">
    <property type="entry name" value="MEGF10/SREC1/2-like"/>
</dbReference>
<proteinExistence type="predicted"/>
<accession>A0A8B8BCF1</accession>
<evidence type="ECO:0000256" key="7">
    <source>
        <dbReference type="SAM" id="Phobius"/>
    </source>
</evidence>
<dbReference type="PROSITE" id="PS00022">
    <property type="entry name" value="EGF_1"/>
    <property type="match status" value="1"/>
</dbReference>
<sequence>MLVFHRWFCLVVCGVNLVGLFGFAWTTVTSKECSTSYKSSRIVQYVGYVSCPYYEQVCNGWFLSKRCTTYLRNAYCTRLMTRTEFVYRSVPLCCPGYVELTNGSCLRDCAAGKYGDQCQFNCRCRGQAYPECDIDTGSCTCLPGWTGSDCNEVCPSGWFGTNCSSECPCRNNATCSPLDGVCNCTSAGWTGQFCQEECPSTNFGKNCRENCTCNSNATCNRFDGSCTCIEGKTGMNCSDDCPAFRFGPDCSKNCSCVYSTGCDAVTGKCFCDVGYTGERCEEVCTSGTFGAGCNQTCNCTGAEVCDPETGQCFSRCVCHEQGTANCHSQYNTCRCSPYHNHTCHAENLVLKERCRDVCECIHAEDTCCVSNSSTCVCKDGWTGRKCSSRCPTGSFGRKCHGVCNCSADDSCDHVTGECVAREKFIPGAARSKFPGLGAIFWVTSGLLLSLVVALSGLAAFLLKRRFDRQVVSQPKAKPVSCYNCFKHPDQRSSITQQYSELQEDFNFTDTCDNYDHLTRPNQANSPRPVSFDPTYSRTRDITSEYMYSSTLPSKPTIDEGEYSHVKGRTGGSDENGVYDRLQSIRMNYPDKEHRVQQIHSDSLT</sequence>
<reference evidence="9" key="1">
    <citation type="submission" date="2024-06" db="UniProtKB">
        <authorList>
            <consortium name="RefSeq"/>
        </authorList>
    </citation>
    <scope>NUCLEOTIDE SEQUENCE [LARGE SCALE GENOMIC DNA]</scope>
</reference>
<feature type="domain" description="EGF-like" evidence="8">
    <location>
        <begin position="159"/>
        <end position="195"/>
    </location>
</feature>
<dbReference type="Gene3D" id="2.170.300.10">
    <property type="entry name" value="Tie2 ligand-binding domain superfamily"/>
    <property type="match status" value="2"/>
</dbReference>
<keyword evidence="2" id="KW-0732">Signal</keyword>
<dbReference type="PANTHER" id="PTHR24043">
    <property type="entry name" value="SCAVENGER RECEPTOR CLASS F"/>
    <property type="match status" value="1"/>
</dbReference>
<dbReference type="KEGG" id="cvn:111109066"/>
<evidence type="ECO:0000256" key="5">
    <source>
        <dbReference type="PROSITE-ProRule" id="PRU00076"/>
    </source>
</evidence>
<organism evidence="9 10">
    <name type="scientific">Crassostrea virginica</name>
    <name type="common">Eastern oyster</name>
    <dbReference type="NCBI Taxonomy" id="6565"/>
    <lineage>
        <taxon>Eukaryota</taxon>
        <taxon>Metazoa</taxon>
        <taxon>Spiralia</taxon>
        <taxon>Lophotrochozoa</taxon>
        <taxon>Mollusca</taxon>
        <taxon>Bivalvia</taxon>
        <taxon>Autobranchia</taxon>
        <taxon>Pteriomorphia</taxon>
        <taxon>Ostreida</taxon>
        <taxon>Ostreoidea</taxon>
        <taxon>Ostreidae</taxon>
        <taxon>Crassostrea</taxon>
    </lineage>
</organism>
<keyword evidence="1 5" id="KW-0245">EGF-like domain</keyword>
<dbReference type="GO" id="GO:0005044">
    <property type="term" value="F:scavenger receptor activity"/>
    <property type="evidence" value="ECO:0007669"/>
    <property type="project" value="InterPro"/>
</dbReference>
<dbReference type="PRINTS" id="PR00011">
    <property type="entry name" value="EGFLAMININ"/>
</dbReference>
<dbReference type="GeneID" id="111109066"/>
<evidence type="ECO:0000256" key="6">
    <source>
        <dbReference type="SAM" id="MobiDB-lite"/>
    </source>
</evidence>
<keyword evidence="7" id="KW-0472">Membrane</keyword>
<dbReference type="FunFam" id="2.170.300.10:FF:000041">
    <property type="entry name" value="Tyrosine protein kinase receptor tie-1, putative"/>
    <property type="match status" value="1"/>
</dbReference>
<evidence type="ECO:0000259" key="8">
    <source>
        <dbReference type="PROSITE" id="PS50026"/>
    </source>
</evidence>
<evidence type="ECO:0000256" key="2">
    <source>
        <dbReference type="ARBA" id="ARBA00022729"/>
    </source>
</evidence>
<dbReference type="Proteomes" id="UP000694844">
    <property type="component" value="Chromosome 1"/>
</dbReference>
<keyword evidence="7" id="KW-0812">Transmembrane</keyword>
<keyword evidence="4" id="KW-1015">Disulfide bond</keyword>
<dbReference type="InterPro" id="IPR002049">
    <property type="entry name" value="LE_dom"/>
</dbReference>
<evidence type="ECO:0000256" key="3">
    <source>
        <dbReference type="ARBA" id="ARBA00022737"/>
    </source>
</evidence>
<dbReference type="PROSITE" id="PS50026">
    <property type="entry name" value="EGF_3"/>
    <property type="match status" value="1"/>
</dbReference>
<evidence type="ECO:0000313" key="9">
    <source>
        <dbReference type="Proteomes" id="UP000694844"/>
    </source>
</evidence>
<comment type="caution">
    <text evidence="5">Lacks conserved residue(s) required for the propagation of feature annotation.</text>
</comment>
<dbReference type="RefSeq" id="XP_022300868.1">
    <property type="nucleotide sequence ID" value="XM_022445160.1"/>
</dbReference>
<evidence type="ECO:0000256" key="4">
    <source>
        <dbReference type="ARBA" id="ARBA00023157"/>
    </source>
</evidence>